<dbReference type="Pfam" id="PF24703">
    <property type="entry name" value="DUF7666"/>
    <property type="match status" value="1"/>
</dbReference>
<protein>
    <recommendedName>
        <fullName evidence="2">DUF7666 domain-containing protein</fullName>
    </recommendedName>
</protein>
<proteinExistence type="predicted"/>
<dbReference type="EMBL" id="QVLX01000015">
    <property type="protein sequence ID" value="RGE84499.1"/>
    <property type="molecule type" value="Genomic_DNA"/>
</dbReference>
<sequence length="128" mass="14333">MSEVIKSYKGFNRDLTCRGKQYEVGKEYEEDRAQSCECGMHACEYPLDCFSYYDPAHSVYYEVEQSGDLSRRGDDSKVASTKMKIGAEINIAGMVKASINYIRERIKEEKGSDDDYGASLATGDYGAS</sequence>
<evidence type="ECO:0000259" key="2">
    <source>
        <dbReference type="Pfam" id="PF24703"/>
    </source>
</evidence>
<reference evidence="3 4" key="1">
    <citation type="submission" date="2018-08" db="EMBL/GenBank/DDBJ databases">
        <title>A genome reference for cultivated species of the human gut microbiota.</title>
        <authorList>
            <person name="Zou Y."/>
            <person name="Xue W."/>
            <person name="Luo G."/>
        </authorList>
    </citation>
    <scope>NUCLEOTIDE SEQUENCE [LARGE SCALE GENOMIC DNA]</scope>
    <source>
        <strain evidence="3 4">AF37-2AT</strain>
    </source>
</reference>
<feature type="non-terminal residue" evidence="3">
    <location>
        <position position="128"/>
    </location>
</feature>
<gene>
    <name evidence="3" type="ORF">DW016_15205</name>
</gene>
<evidence type="ECO:0000313" key="4">
    <source>
        <dbReference type="Proteomes" id="UP000261080"/>
    </source>
</evidence>
<name>A0A3E3JY84_9FIRM</name>
<comment type="caution">
    <text evidence="3">The sequence shown here is derived from an EMBL/GenBank/DDBJ whole genome shotgun (WGS) entry which is preliminary data.</text>
</comment>
<feature type="region of interest" description="Disordered" evidence="1">
    <location>
        <begin position="109"/>
        <end position="128"/>
    </location>
</feature>
<keyword evidence="4" id="KW-1185">Reference proteome</keyword>
<accession>A0A3E3JY84</accession>
<evidence type="ECO:0000313" key="3">
    <source>
        <dbReference type="EMBL" id="RGE84499.1"/>
    </source>
</evidence>
<dbReference type="Proteomes" id="UP000261080">
    <property type="component" value="Unassembled WGS sequence"/>
</dbReference>
<evidence type="ECO:0000256" key="1">
    <source>
        <dbReference type="SAM" id="MobiDB-lite"/>
    </source>
</evidence>
<dbReference type="InterPro" id="IPR056083">
    <property type="entry name" value="DUF7666"/>
</dbReference>
<feature type="domain" description="DUF7666" evidence="2">
    <location>
        <begin position="5"/>
        <end position="96"/>
    </location>
</feature>
<organism evidence="3 4">
    <name type="scientific">Sellimonas intestinalis</name>
    <dbReference type="NCBI Taxonomy" id="1653434"/>
    <lineage>
        <taxon>Bacteria</taxon>
        <taxon>Bacillati</taxon>
        <taxon>Bacillota</taxon>
        <taxon>Clostridia</taxon>
        <taxon>Lachnospirales</taxon>
        <taxon>Lachnospiraceae</taxon>
        <taxon>Sellimonas</taxon>
    </lineage>
</organism>
<dbReference type="AlphaFoldDB" id="A0A3E3JY84"/>